<dbReference type="Gene3D" id="3.60.10.10">
    <property type="entry name" value="Endonuclease/exonuclease/phosphatase"/>
    <property type="match status" value="1"/>
</dbReference>
<accession>A0A543AB13</accession>
<dbReference type="InterPro" id="IPR005135">
    <property type="entry name" value="Endo/exonuclease/phosphatase"/>
</dbReference>
<feature type="transmembrane region" description="Helical" evidence="1">
    <location>
        <begin position="45"/>
        <end position="66"/>
    </location>
</feature>
<sequence>MSSGMGERTEQHDTVWSRGTVCAFLLVATGAVMALHAWVPSAYGLGSLVETFLPWLGAVAVLLVLIGLLRRSVTAVIAFLVPALVWAWMFRPELSDHQADTPRHDLVVVQHNVGDTNKDIDGTVEKILAASPDVVTLDEVLPRRIDDYTRAFGDALPHHATSGTVGVWSAEPLVNPTPLDLRPGGVDASWRRALRVEVRPDDGPNVAVYAVHLPSTRLGLRGLNLSVRNESIRLLAKKLADDDADVLIVSGDLNTAYGDRALRPVTSQVSEPRHRFGFTFPAALPLIRIDHVLARGAVVEDVRPMDRTGSDHLPVVALLRWQ</sequence>
<gene>
    <name evidence="3" type="ORF">FB381_3720</name>
</gene>
<feature type="transmembrane region" description="Helical" evidence="1">
    <location>
        <begin position="21"/>
        <end position="39"/>
    </location>
</feature>
<dbReference type="Proteomes" id="UP000320209">
    <property type="component" value="Unassembled WGS sequence"/>
</dbReference>
<dbReference type="InterPro" id="IPR036691">
    <property type="entry name" value="Endo/exonu/phosph_ase_sf"/>
</dbReference>
<name>A0A543AB13_9ACTN</name>
<evidence type="ECO:0000313" key="4">
    <source>
        <dbReference type="Proteomes" id="UP000320209"/>
    </source>
</evidence>
<dbReference type="GO" id="GO:0003824">
    <property type="term" value="F:catalytic activity"/>
    <property type="evidence" value="ECO:0007669"/>
    <property type="project" value="InterPro"/>
</dbReference>
<dbReference type="SUPFAM" id="SSF56219">
    <property type="entry name" value="DNase I-like"/>
    <property type="match status" value="1"/>
</dbReference>
<proteinExistence type="predicted"/>
<keyword evidence="4" id="KW-1185">Reference proteome</keyword>
<dbReference type="Pfam" id="PF03372">
    <property type="entry name" value="Exo_endo_phos"/>
    <property type="match status" value="1"/>
</dbReference>
<reference evidence="3 4" key="1">
    <citation type="submission" date="2019-06" db="EMBL/GenBank/DDBJ databases">
        <title>Sequencing the genomes of 1000 actinobacteria strains.</title>
        <authorList>
            <person name="Klenk H.-P."/>
        </authorList>
    </citation>
    <scope>NUCLEOTIDE SEQUENCE [LARGE SCALE GENOMIC DNA]</scope>
    <source>
        <strain evidence="3 4">DSM 25218</strain>
    </source>
</reference>
<evidence type="ECO:0000313" key="3">
    <source>
        <dbReference type="EMBL" id="TQL69804.1"/>
    </source>
</evidence>
<dbReference type="EMBL" id="VFOV01000001">
    <property type="protein sequence ID" value="TQL69804.1"/>
    <property type="molecule type" value="Genomic_DNA"/>
</dbReference>
<dbReference type="AlphaFoldDB" id="A0A543AB13"/>
<evidence type="ECO:0000256" key="1">
    <source>
        <dbReference type="SAM" id="Phobius"/>
    </source>
</evidence>
<dbReference type="OrthoDB" id="4316587at2"/>
<feature type="transmembrane region" description="Helical" evidence="1">
    <location>
        <begin position="73"/>
        <end position="90"/>
    </location>
</feature>
<keyword evidence="1" id="KW-1133">Transmembrane helix</keyword>
<protein>
    <submittedName>
        <fullName evidence="3">Vancomycin resistance protein VanJ</fullName>
    </submittedName>
</protein>
<comment type="caution">
    <text evidence="3">The sequence shown here is derived from an EMBL/GenBank/DDBJ whole genome shotgun (WGS) entry which is preliminary data.</text>
</comment>
<feature type="domain" description="Endonuclease/exonuclease/phosphatase" evidence="2">
    <location>
        <begin position="112"/>
        <end position="312"/>
    </location>
</feature>
<evidence type="ECO:0000259" key="2">
    <source>
        <dbReference type="Pfam" id="PF03372"/>
    </source>
</evidence>
<keyword evidence="1" id="KW-0812">Transmembrane</keyword>
<keyword evidence="1" id="KW-0472">Membrane</keyword>
<organism evidence="3 4">
    <name type="scientific">Nocardioides albertanoniae</name>
    <dbReference type="NCBI Taxonomy" id="1175486"/>
    <lineage>
        <taxon>Bacteria</taxon>
        <taxon>Bacillati</taxon>
        <taxon>Actinomycetota</taxon>
        <taxon>Actinomycetes</taxon>
        <taxon>Propionibacteriales</taxon>
        <taxon>Nocardioidaceae</taxon>
        <taxon>Nocardioides</taxon>
    </lineage>
</organism>